<name>X0Z4A6_9ZZZZ</name>
<accession>X0Z4A6</accession>
<evidence type="ECO:0000313" key="1">
    <source>
        <dbReference type="EMBL" id="GAG55263.1"/>
    </source>
</evidence>
<dbReference type="AlphaFoldDB" id="X0Z4A6"/>
<reference evidence="1" key="1">
    <citation type="journal article" date="2014" name="Front. Microbiol.">
        <title>High frequency of phylogenetically diverse reductive dehalogenase-homologous genes in deep subseafloor sedimentary metagenomes.</title>
        <authorList>
            <person name="Kawai M."/>
            <person name="Futagami T."/>
            <person name="Toyoda A."/>
            <person name="Takaki Y."/>
            <person name="Nishi S."/>
            <person name="Hori S."/>
            <person name="Arai W."/>
            <person name="Tsubouchi T."/>
            <person name="Morono Y."/>
            <person name="Uchiyama I."/>
            <person name="Ito T."/>
            <person name="Fujiyama A."/>
            <person name="Inagaki F."/>
            <person name="Takami H."/>
        </authorList>
    </citation>
    <scope>NUCLEOTIDE SEQUENCE</scope>
    <source>
        <strain evidence="1">Expedition CK06-06</strain>
    </source>
</reference>
<proteinExistence type="predicted"/>
<protein>
    <submittedName>
        <fullName evidence="1">Uncharacterized protein</fullName>
    </submittedName>
</protein>
<dbReference type="EMBL" id="BART01005927">
    <property type="protein sequence ID" value="GAG55263.1"/>
    <property type="molecule type" value="Genomic_DNA"/>
</dbReference>
<feature type="non-terminal residue" evidence="1">
    <location>
        <position position="96"/>
    </location>
</feature>
<comment type="caution">
    <text evidence="1">The sequence shown here is derived from an EMBL/GenBank/DDBJ whole genome shotgun (WGS) entry which is preliminary data.</text>
</comment>
<gene>
    <name evidence="1" type="ORF">S01H4_13452</name>
</gene>
<sequence length="96" mass="11444">MNNTHFIIKITDKFLPCECLLFDEEGWKKSMCPNLYKPLIFGLKHFKNSVPGLIFEYKHILYITKKCYYRLSEAHKARLYDEINKEIVAKEIIENA</sequence>
<organism evidence="1">
    <name type="scientific">marine sediment metagenome</name>
    <dbReference type="NCBI Taxonomy" id="412755"/>
    <lineage>
        <taxon>unclassified sequences</taxon>
        <taxon>metagenomes</taxon>
        <taxon>ecological metagenomes</taxon>
    </lineage>
</organism>